<protein>
    <submittedName>
        <fullName evidence="1">Putative ankyrin repeat protein</fullName>
    </submittedName>
</protein>
<organism evidence="1 2">
    <name type="scientific">Legionella longbeachae serogroup 1 (strain NSW150)</name>
    <dbReference type="NCBI Taxonomy" id="661367"/>
    <lineage>
        <taxon>Bacteria</taxon>
        <taxon>Pseudomonadati</taxon>
        <taxon>Pseudomonadota</taxon>
        <taxon>Gammaproteobacteria</taxon>
        <taxon>Legionellales</taxon>
        <taxon>Legionellaceae</taxon>
        <taxon>Legionella</taxon>
    </lineage>
</organism>
<dbReference type="HOGENOM" id="CLU_406990_0_0_6"/>
<dbReference type="KEGG" id="llo:LLO_0115"/>
<evidence type="ECO:0000313" key="2">
    <source>
        <dbReference type="Proteomes" id="UP000001060"/>
    </source>
</evidence>
<dbReference type="RefSeq" id="WP_003633618.1">
    <property type="nucleotide sequence ID" value="NC_013861.1"/>
</dbReference>
<proteinExistence type="predicted"/>
<accession>D3HNH8</accession>
<dbReference type="SMART" id="SM00248">
    <property type="entry name" value="ANK"/>
    <property type="match status" value="5"/>
</dbReference>
<dbReference type="InterPro" id="IPR036770">
    <property type="entry name" value="Ankyrin_rpt-contain_sf"/>
</dbReference>
<dbReference type="EMBL" id="FN650140">
    <property type="protein sequence ID" value="CBJ10441.1"/>
    <property type="molecule type" value="Genomic_DNA"/>
</dbReference>
<dbReference type="Pfam" id="PF13637">
    <property type="entry name" value="Ank_4"/>
    <property type="match status" value="1"/>
</dbReference>
<dbReference type="AlphaFoldDB" id="D3HNH8"/>
<dbReference type="GeneID" id="40924339"/>
<sequence length="675" mass="77414">MEQKEEFIEPQDEEEINYALINAAMKGNATLFEEFLAKNRGKIDPKYNESIMGAALEGGNLSILQSWFEHTPNPLQTNTYGLNALQIAIKLSNGNLDIVRFIINAPLCPIKEMVNAHDVFGRTALDMDQSLDNPALLSLLKAIPGAPSESRRFINISQNRFLPILDAFSRNNNPQGEENKYLSMRGMCTGLGFLFLLYCTQGRKDEFFDILRTVVNQDAPLSKRLAEKYKNSTEVIEQFLNDIAWFKHDNLGPISGTRMRDRQKLFDIVKSNSNESIILPLGPALEDYTVPQLKKFTKNQLSEWLEFNKTIPNIMVEFLDNEKSHETALMLTAQNTWLFYDSNLPYELVEFATTEDFVEFYSKVRGSENFNFAYLSSYDKTIDLSPSNIPDFKPPEYHFSELFSPLHYAVMYNNIEETKKIYSENPAAIDKKDIYGFTPIERALSRKNYSAFSFLLECKLAEEPKYLTEKKFIETEWQGEIQEQPLLFKTADTRDIEALRILADYYSSFEDCTYESMNIMQYIEQSKMPITAQKELIAILTKEKPANSSFDSIKSRFKITVIQPDERANNIMAISCLLNDKMFDTNDGNPHKIIKELKDILATLNPANESEVAITIMKIKDIILAQDSNYDDNIAFVLKAFTNPGNKTFKQIRESLSENPAMREIMDTSKKNCLP</sequence>
<reference evidence="1 2" key="1">
    <citation type="journal article" date="2010" name="PLoS Genet.">
        <title>Analysis of the Legionella longbeachae genome and transcriptome uncovers unique strategies to cause Legionnaires' disease.</title>
        <authorList>
            <person name="Cazalet C."/>
            <person name="Gomez-Valero L."/>
            <person name="Rusniok C."/>
            <person name="Lomma M."/>
            <person name="Dervins-Ravault D."/>
            <person name="Newton H."/>
            <person name="Sansom F."/>
            <person name="Jarraud S."/>
            <person name="Zidane N."/>
            <person name="Ma L."/>
            <person name="Bouchier C."/>
            <person name="Etienne J."/>
            <person name="Hartland E."/>
            <person name="Buchrieser C."/>
        </authorList>
    </citation>
    <scope>NUCLEOTIDE SEQUENCE [LARGE SCALE GENOMIC DNA]</scope>
    <source>
        <strain evidence="1 2">NSW150</strain>
    </source>
</reference>
<name>D3HNH8_LEGLN</name>
<gene>
    <name evidence="1" type="ordered locus">LLO_0115</name>
</gene>
<dbReference type="InterPro" id="IPR002110">
    <property type="entry name" value="Ankyrin_rpt"/>
</dbReference>
<dbReference type="Proteomes" id="UP000001060">
    <property type="component" value="Chromosome"/>
</dbReference>
<keyword evidence="2" id="KW-1185">Reference proteome</keyword>
<dbReference type="OrthoDB" id="5650096at2"/>
<evidence type="ECO:0000313" key="1">
    <source>
        <dbReference type="EMBL" id="CBJ10441.1"/>
    </source>
</evidence>
<dbReference type="Gene3D" id="1.25.40.20">
    <property type="entry name" value="Ankyrin repeat-containing domain"/>
    <property type="match status" value="2"/>
</dbReference>
<dbReference type="SUPFAM" id="SSF48403">
    <property type="entry name" value="Ankyrin repeat"/>
    <property type="match status" value="1"/>
</dbReference>